<dbReference type="Proteomes" id="UP001186944">
    <property type="component" value="Unassembled WGS sequence"/>
</dbReference>
<comment type="similarity">
    <text evidence="4">Belongs to the PhyH family. PHYHD1 subfamily.</text>
</comment>
<evidence type="ECO:0000256" key="4">
    <source>
        <dbReference type="ARBA" id="ARBA00038356"/>
    </source>
</evidence>
<sequence length="331" mass="37751">MSYFIRNLPQNAVKRKNATISSSRKPNFASTNKTNNGRPVSVTSSPFWDDGYFVLENFITEEEADVLLSECKKIVDDMNPEEHNTVFTTLEMKRTSDDYFMTSGDKIRFFFEDGAKDEKGNLKVDKQKSLNKIGHALHILNPVFRKATFDDKIKNVAKSLQLANPVVCQSMVIFKQPGIGGEVVPHQDATFLYTDPMKLFGYWIALEDATMENGCLWFIPGSHKSGLYGNRRMIRNPDDAEGQPRTVFTNPVYEYNDSQFIPLPVKRGSLVLIHGEVVHKSLHNKSPKSRIIYTFHTFDQQNTEYSDKNWLQPSKEVPFTPLYSTAAQVET</sequence>
<dbReference type="InterPro" id="IPR008775">
    <property type="entry name" value="Phytyl_CoA_dOase-like"/>
</dbReference>
<accession>A0AA88XRB5</accession>
<evidence type="ECO:0000256" key="3">
    <source>
        <dbReference type="ARBA" id="ARBA00023004"/>
    </source>
</evidence>
<dbReference type="Gene3D" id="2.60.120.620">
    <property type="entry name" value="q2cbj1_9rhob like domain"/>
    <property type="match status" value="1"/>
</dbReference>
<evidence type="ECO:0000256" key="1">
    <source>
        <dbReference type="ARBA" id="ARBA00001962"/>
    </source>
</evidence>
<gene>
    <name evidence="6" type="ORF">FSP39_002401</name>
</gene>
<dbReference type="PANTHER" id="PTHR20883">
    <property type="entry name" value="PHYTANOYL-COA DIOXYGENASE DOMAIN CONTAINING 1"/>
    <property type="match status" value="1"/>
</dbReference>
<keyword evidence="3" id="KW-0408">Iron</keyword>
<organism evidence="6 7">
    <name type="scientific">Pinctada imbricata</name>
    <name type="common">Atlantic pearl-oyster</name>
    <name type="synonym">Pinctada martensii</name>
    <dbReference type="NCBI Taxonomy" id="66713"/>
    <lineage>
        <taxon>Eukaryota</taxon>
        <taxon>Metazoa</taxon>
        <taxon>Spiralia</taxon>
        <taxon>Lophotrochozoa</taxon>
        <taxon>Mollusca</taxon>
        <taxon>Bivalvia</taxon>
        <taxon>Autobranchia</taxon>
        <taxon>Pteriomorphia</taxon>
        <taxon>Pterioida</taxon>
        <taxon>Pterioidea</taxon>
        <taxon>Pteriidae</taxon>
        <taxon>Pinctada</taxon>
    </lineage>
</organism>
<reference evidence="6" key="1">
    <citation type="submission" date="2019-08" db="EMBL/GenBank/DDBJ databases">
        <title>The improved chromosome-level genome for the pearl oyster Pinctada fucata martensii using PacBio sequencing and Hi-C.</title>
        <authorList>
            <person name="Zheng Z."/>
        </authorList>
    </citation>
    <scope>NUCLEOTIDE SEQUENCE</scope>
    <source>
        <strain evidence="6">ZZ-2019</strain>
        <tissue evidence="6">Adductor muscle</tissue>
    </source>
</reference>
<proteinExistence type="inferred from homology"/>
<dbReference type="EMBL" id="VSWD01000011">
    <property type="protein sequence ID" value="KAK3087152.1"/>
    <property type="molecule type" value="Genomic_DNA"/>
</dbReference>
<keyword evidence="2" id="KW-0479">Metal-binding</keyword>
<name>A0AA88XRB5_PINIB</name>
<protein>
    <submittedName>
        <fullName evidence="6">Uncharacterized protein</fullName>
    </submittedName>
</protein>
<comment type="cofactor">
    <cofactor evidence="1">
        <name>Fe cation</name>
        <dbReference type="ChEBI" id="CHEBI:24875"/>
    </cofactor>
</comment>
<feature type="region of interest" description="Disordered" evidence="5">
    <location>
        <begin position="15"/>
        <end position="42"/>
    </location>
</feature>
<feature type="compositionally biased region" description="Polar residues" evidence="5">
    <location>
        <begin position="18"/>
        <end position="42"/>
    </location>
</feature>
<dbReference type="Pfam" id="PF05721">
    <property type="entry name" value="PhyH"/>
    <property type="match status" value="1"/>
</dbReference>
<comment type="caution">
    <text evidence="6">The sequence shown here is derived from an EMBL/GenBank/DDBJ whole genome shotgun (WGS) entry which is preliminary data.</text>
</comment>
<dbReference type="PANTHER" id="PTHR20883:SF15">
    <property type="entry name" value="PHYTANOYL-COA DIOXYGENASE DOMAIN-CONTAINING PROTEIN 1"/>
    <property type="match status" value="1"/>
</dbReference>
<evidence type="ECO:0000256" key="5">
    <source>
        <dbReference type="SAM" id="MobiDB-lite"/>
    </source>
</evidence>
<dbReference type="SUPFAM" id="SSF51197">
    <property type="entry name" value="Clavaminate synthase-like"/>
    <property type="match status" value="1"/>
</dbReference>
<dbReference type="GO" id="GO:0046872">
    <property type="term" value="F:metal ion binding"/>
    <property type="evidence" value="ECO:0007669"/>
    <property type="project" value="UniProtKB-KW"/>
</dbReference>
<dbReference type="AlphaFoldDB" id="A0AA88XRB5"/>
<keyword evidence="7" id="KW-1185">Reference proteome</keyword>
<evidence type="ECO:0000313" key="7">
    <source>
        <dbReference type="Proteomes" id="UP001186944"/>
    </source>
</evidence>
<evidence type="ECO:0000256" key="2">
    <source>
        <dbReference type="ARBA" id="ARBA00022723"/>
    </source>
</evidence>
<evidence type="ECO:0000313" key="6">
    <source>
        <dbReference type="EMBL" id="KAK3087152.1"/>
    </source>
</evidence>